<feature type="compositionally biased region" description="Low complexity" evidence="2">
    <location>
        <begin position="226"/>
        <end position="243"/>
    </location>
</feature>
<feature type="region of interest" description="Disordered" evidence="2">
    <location>
        <begin position="34"/>
        <end position="74"/>
    </location>
</feature>
<dbReference type="InterPro" id="IPR008160">
    <property type="entry name" value="Collagen"/>
</dbReference>
<dbReference type="InterPro" id="IPR055575">
    <property type="entry name" value="DUF7151"/>
</dbReference>
<feature type="compositionally biased region" description="Gly residues" evidence="2">
    <location>
        <begin position="512"/>
        <end position="527"/>
    </location>
</feature>
<dbReference type="PANTHER" id="PTHR37456">
    <property type="entry name" value="SI:CH211-266K2.1"/>
    <property type="match status" value="1"/>
</dbReference>
<feature type="region of interest" description="Disordered" evidence="2">
    <location>
        <begin position="492"/>
        <end position="529"/>
    </location>
</feature>
<feature type="domain" description="DUF7151" evidence="3">
    <location>
        <begin position="72"/>
        <end position="117"/>
    </location>
</feature>
<reference evidence="4 5" key="1">
    <citation type="submission" date="2021-02" db="EMBL/GenBank/DDBJ databases">
        <title>De Novo genome assembly of isolated myxobacteria.</title>
        <authorList>
            <person name="Stevens D.C."/>
        </authorList>
    </citation>
    <scope>NUCLEOTIDE SEQUENCE [LARGE SCALE GENOMIC DNA]</scope>
    <source>
        <strain evidence="4 5">SCHIC003</strain>
    </source>
</reference>
<accession>A0ABX7NF01</accession>
<evidence type="ECO:0000256" key="2">
    <source>
        <dbReference type="SAM" id="MobiDB-lite"/>
    </source>
</evidence>
<protein>
    <submittedName>
        <fullName evidence="4">Collagen-like protein</fullName>
    </submittedName>
</protein>
<gene>
    <name evidence="4" type="ORF">JY572_13385</name>
</gene>
<feature type="region of interest" description="Disordered" evidence="2">
    <location>
        <begin position="218"/>
        <end position="253"/>
    </location>
</feature>
<feature type="domain" description="DUF7151" evidence="3">
    <location>
        <begin position="159"/>
        <end position="204"/>
    </location>
</feature>
<dbReference type="RefSeq" id="WP_206718614.1">
    <property type="nucleotide sequence ID" value="NZ_CP071091.1"/>
</dbReference>
<dbReference type="Pfam" id="PF23657">
    <property type="entry name" value="DUF7151"/>
    <property type="match status" value="2"/>
</dbReference>
<dbReference type="InterPro" id="IPR018247">
    <property type="entry name" value="EF_Hand_1_Ca_BS"/>
</dbReference>
<dbReference type="PANTHER" id="PTHR37456:SF3">
    <property type="entry name" value="COLLAGEN ALPHA-1(XXV) CHAIN"/>
    <property type="match status" value="1"/>
</dbReference>
<evidence type="ECO:0000259" key="3">
    <source>
        <dbReference type="Pfam" id="PF23657"/>
    </source>
</evidence>
<dbReference type="PROSITE" id="PS51257">
    <property type="entry name" value="PROKAR_LIPOPROTEIN"/>
    <property type="match status" value="1"/>
</dbReference>
<feature type="region of interest" description="Disordered" evidence="2">
    <location>
        <begin position="124"/>
        <end position="148"/>
    </location>
</feature>
<feature type="region of interest" description="Disordered" evidence="2">
    <location>
        <begin position="323"/>
        <end position="349"/>
    </location>
</feature>
<dbReference type="Proteomes" id="UP000663090">
    <property type="component" value="Chromosome"/>
</dbReference>
<sequence>MAQVNWRYPLWGRGLLRALPMTTLLVLSACEEGAQGQQGPKGDTGEQGPVGAQGPQGPAGPAGGPQGEAGKNAVARTTPEAVGANCALGGVKLEAGVDDDSDGALDDNEVETTSYVCTGPQGAQGGQGLQGPQGVQGAQGVQGPRGDTGPVGASGLHALSATAVESAGANCSTGGVRLQFGLDTNGNGTLDAGEVTPALTRYVCSGAQGPQGVQGMQGVPGPPGTPGTNGAAGATGATGAKGDPGPPGATGIYGDGSAGAWNIGTVTDLTTSGGYNALVAQGRQTLQFSSLTISSTLIVPSGTVIRTTGDFTITSTGSIIVDQSSSDSGLGPAESGVARTPASEPSGGLGLQPFQAAQLLRPGVKGGGSGAKTLVAVGGDGGGTLVILAQGTVRIQSGGSIQANGDSGTSAADGANVPGGGGGGGGIVSIVGKTAINIGGIVNAVGAGGGAGDNSANPGASSPGKGGGGGGGGGIISLLSSAPITLSGSTNVSGGAAGTSEGPLGASTATTSGGGGGASGGNGGSAGATGVSSTAGTAGYVFQTVTPIPENLFL</sequence>
<dbReference type="InterPro" id="IPR050938">
    <property type="entry name" value="Collagen_Structural_Proteins"/>
</dbReference>
<organism evidence="4 5">
    <name type="scientific">Myxococcus landrumensis</name>
    <dbReference type="NCBI Taxonomy" id="2813577"/>
    <lineage>
        <taxon>Bacteria</taxon>
        <taxon>Pseudomonadati</taxon>
        <taxon>Myxococcota</taxon>
        <taxon>Myxococcia</taxon>
        <taxon>Myxococcales</taxon>
        <taxon>Cystobacterineae</taxon>
        <taxon>Myxococcaceae</taxon>
        <taxon>Myxococcus</taxon>
    </lineage>
</organism>
<keyword evidence="5" id="KW-1185">Reference proteome</keyword>
<dbReference type="PROSITE" id="PS00018">
    <property type="entry name" value="EF_HAND_1"/>
    <property type="match status" value="1"/>
</dbReference>
<feature type="compositionally biased region" description="Low complexity" evidence="2">
    <location>
        <begin position="132"/>
        <end position="142"/>
    </location>
</feature>
<keyword evidence="1" id="KW-0677">Repeat</keyword>
<feature type="compositionally biased region" description="Low complexity" evidence="2">
    <location>
        <begin position="46"/>
        <end position="56"/>
    </location>
</feature>
<evidence type="ECO:0000313" key="4">
    <source>
        <dbReference type="EMBL" id="QSQ16978.1"/>
    </source>
</evidence>
<evidence type="ECO:0000256" key="1">
    <source>
        <dbReference type="ARBA" id="ARBA00022737"/>
    </source>
</evidence>
<dbReference type="EMBL" id="CP071091">
    <property type="protein sequence ID" value="QSQ16978.1"/>
    <property type="molecule type" value="Genomic_DNA"/>
</dbReference>
<name>A0ABX7NF01_9BACT</name>
<evidence type="ECO:0000313" key="5">
    <source>
        <dbReference type="Proteomes" id="UP000663090"/>
    </source>
</evidence>
<proteinExistence type="predicted"/>
<dbReference type="Pfam" id="PF01391">
    <property type="entry name" value="Collagen"/>
    <property type="match status" value="1"/>
</dbReference>